<protein>
    <submittedName>
        <fullName evidence="2">Uncharacterized protein</fullName>
    </submittedName>
</protein>
<feature type="transmembrane region" description="Helical" evidence="1">
    <location>
        <begin position="170"/>
        <end position="192"/>
    </location>
</feature>
<dbReference type="AlphaFoldDB" id="A0A8H4X2M2"/>
<feature type="transmembrane region" description="Helical" evidence="1">
    <location>
        <begin position="91"/>
        <end position="113"/>
    </location>
</feature>
<feature type="transmembrane region" description="Helical" evidence="1">
    <location>
        <begin position="310"/>
        <end position="330"/>
    </location>
</feature>
<sequence>MSSSSPSLSSRIIPIIILAHLSIFGLDALLLQLDRNGFSDLMHDVLNDPLPRFLPDTERLILKQYVGIPALDYFFAFTNVFWANVTDGSSPALSLFIFCFGGQLIAIFLVFMIESKRTVNWSGLVLNWVVWGFLTLALGFGFIAPLFYLIHLIWTSKATRSQSVHVRDHLSLHTVVPSFLLGWIVPCIFVAYPFSNHNVRQWSIAVWSIAPVYVFICEKIFTTLLRRLSVGQDAAKPKVTLDKAALSSAYSFAWNFAVVCQLTTYAVLIAAYVAPGVFPDGVAKSLTLEKVFVPDAAPHSYRRMTSPASAVQNFLIYDLATGSIAAIVWALKLLLEVRPELAVGEERTNLARGVLTSILLSGPMGAAIALLQHRDESVLSAEAKAVKIQ</sequence>
<keyword evidence="1" id="KW-0812">Transmembrane</keyword>
<dbReference type="Proteomes" id="UP000622797">
    <property type="component" value="Unassembled WGS sequence"/>
</dbReference>
<dbReference type="EMBL" id="JABEXW010000656">
    <property type="protein sequence ID" value="KAF4959672.1"/>
    <property type="molecule type" value="Genomic_DNA"/>
</dbReference>
<feature type="transmembrane region" description="Helical" evidence="1">
    <location>
        <begin position="350"/>
        <end position="371"/>
    </location>
</feature>
<dbReference type="OrthoDB" id="72269at2759"/>
<feature type="transmembrane region" description="Helical" evidence="1">
    <location>
        <begin position="65"/>
        <end position="85"/>
    </location>
</feature>
<feature type="transmembrane region" description="Helical" evidence="1">
    <location>
        <begin position="12"/>
        <end position="33"/>
    </location>
</feature>
<keyword evidence="1" id="KW-1133">Transmembrane helix</keyword>
<evidence type="ECO:0000313" key="2">
    <source>
        <dbReference type="EMBL" id="KAF4959672.1"/>
    </source>
</evidence>
<accession>A0A8H4X2M2</accession>
<feature type="transmembrane region" description="Helical" evidence="1">
    <location>
        <begin position="204"/>
        <end position="221"/>
    </location>
</feature>
<evidence type="ECO:0000256" key="1">
    <source>
        <dbReference type="SAM" id="Phobius"/>
    </source>
</evidence>
<reference evidence="2" key="2">
    <citation type="submission" date="2020-05" db="EMBL/GenBank/DDBJ databases">
        <authorList>
            <person name="Kim H.-S."/>
            <person name="Proctor R.H."/>
            <person name="Brown D.W."/>
        </authorList>
    </citation>
    <scope>NUCLEOTIDE SEQUENCE</scope>
    <source>
        <strain evidence="2">NRRL 20472</strain>
    </source>
</reference>
<comment type="caution">
    <text evidence="2">The sequence shown here is derived from an EMBL/GenBank/DDBJ whole genome shotgun (WGS) entry which is preliminary data.</text>
</comment>
<name>A0A8H4X2M2_9HYPO</name>
<proteinExistence type="predicted"/>
<reference evidence="2" key="1">
    <citation type="journal article" date="2020" name="BMC Genomics">
        <title>Correction to: Identification and distribution of gene clusters required for synthesis of sphingolipid metabolism inhibitors in diverse species of the filamentous fungus Fusarium.</title>
        <authorList>
            <person name="Kim H.S."/>
            <person name="Lohmar J.M."/>
            <person name="Busman M."/>
            <person name="Brown D.W."/>
            <person name="Naumann T.A."/>
            <person name="Divon H.H."/>
            <person name="Lysoe E."/>
            <person name="Uhlig S."/>
            <person name="Proctor R.H."/>
        </authorList>
    </citation>
    <scope>NUCLEOTIDE SEQUENCE</scope>
    <source>
        <strain evidence="2">NRRL 20472</strain>
    </source>
</reference>
<feature type="transmembrane region" description="Helical" evidence="1">
    <location>
        <begin position="252"/>
        <end position="274"/>
    </location>
</feature>
<evidence type="ECO:0000313" key="3">
    <source>
        <dbReference type="Proteomes" id="UP000622797"/>
    </source>
</evidence>
<keyword evidence="1" id="KW-0472">Membrane</keyword>
<keyword evidence="3" id="KW-1185">Reference proteome</keyword>
<feature type="transmembrane region" description="Helical" evidence="1">
    <location>
        <begin position="125"/>
        <end position="150"/>
    </location>
</feature>
<gene>
    <name evidence="2" type="ORF">FSARC_10659</name>
</gene>
<organism evidence="2 3">
    <name type="scientific">Fusarium sarcochroum</name>
    <dbReference type="NCBI Taxonomy" id="1208366"/>
    <lineage>
        <taxon>Eukaryota</taxon>
        <taxon>Fungi</taxon>
        <taxon>Dikarya</taxon>
        <taxon>Ascomycota</taxon>
        <taxon>Pezizomycotina</taxon>
        <taxon>Sordariomycetes</taxon>
        <taxon>Hypocreomycetidae</taxon>
        <taxon>Hypocreales</taxon>
        <taxon>Nectriaceae</taxon>
        <taxon>Fusarium</taxon>
        <taxon>Fusarium lateritium species complex</taxon>
    </lineage>
</organism>